<accession>A0A6N2KUN5</accession>
<gene>
    <name evidence="15" type="ORF">SVIM_LOCUS118211</name>
</gene>
<dbReference type="Pfam" id="PF10250">
    <property type="entry name" value="O-FucT"/>
    <property type="match status" value="1"/>
</dbReference>
<proteinExistence type="inferred from homology"/>
<organism evidence="15">
    <name type="scientific">Salix viminalis</name>
    <name type="common">Common osier</name>
    <name type="synonym">Basket willow</name>
    <dbReference type="NCBI Taxonomy" id="40686"/>
    <lineage>
        <taxon>Eukaryota</taxon>
        <taxon>Viridiplantae</taxon>
        <taxon>Streptophyta</taxon>
        <taxon>Embryophyta</taxon>
        <taxon>Tracheophyta</taxon>
        <taxon>Spermatophyta</taxon>
        <taxon>Magnoliopsida</taxon>
        <taxon>eudicotyledons</taxon>
        <taxon>Gunneridae</taxon>
        <taxon>Pentapetalae</taxon>
        <taxon>rosids</taxon>
        <taxon>fabids</taxon>
        <taxon>Malpighiales</taxon>
        <taxon>Salicaceae</taxon>
        <taxon>Saliceae</taxon>
        <taxon>Salix</taxon>
    </lineage>
</organism>
<feature type="transmembrane region" description="Helical" evidence="14">
    <location>
        <begin position="12"/>
        <end position="30"/>
    </location>
</feature>
<reference evidence="15" key="1">
    <citation type="submission" date="2019-03" db="EMBL/GenBank/DDBJ databases">
        <authorList>
            <person name="Mank J."/>
            <person name="Almeida P."/>
        </authorList>
    </citation>
    <scope>NUCLEOTIDE SEQUENCE</scope>
    <source>
        <strain evidence="15">78183</strain>
    </source>
</reference>
<evidence type="ECO:0000256" key="1">
    <source>
        <dbReference type="ARBA" id="ARBA00004606"/>
    </source>
</evidence>
<evidence type="ECO:0000256" key="7">
    <source>
        <dbReference type="ARBA" id="ARBA00022968"/>
    </source>
</evidence>
<protein>
    <recommendedName>
        <fullName evidence="13">O-fucosyltransferase family protein</fullName>
    </recommendedName>
</protein>
<keyword evidence="10" id="KW-0325">Glycoprotein</keyword>
<keyword evidence="9 14" id="KW-0472">Membrane</keyword>
<dbReference type="GO" id="GO:0016020">
    <property type="term" value="C:membrane"/>
    <property type="evidence" value="ECO:0007669"/>
    <property type="project" value="UniProtKB-SubCell"/>
</dbReference>
<evidence type="ECO:0000256" key="4">
    <source>
        <dbReference type="ARBA" id="ARBA00022676"/>
    </source>
</evidence>
<dbReference type="AlphaFoldDB" id="A0A6N2KUN5"/>
<dbReference type="PANTHER" id="PTHR31741:SF6">
    <property type="entry name" value="PROTEIN EMBRYO SAC DEVELOPMENT ARREST 30"/>
    <property type="match status" value="1"/>
</dbReference>
<dbReference type="GO" id="GO:0006004">
    <property type="term" value="P:fucose metabolic process"/>
    <property type="evidence" value="ECO:0007669"/>
    <property type="project" value="UniProtKB-KW"/>
</dbReference>
<comment type="subcellular location">
    <subcellularLocation>
        <location evidence="1">Membrane</location>
        <topology evidence="1">Single-pass type II membrane protein</topology>
    </subcellularLocation>
</comment>
<dbReference type="PANTHER" id="PTHR31741">
    <property type="entry name" value="OS02G0726500 PROTEIN-RELATED"/>
    <property type="match status" value="1"/>
</dbReference>
<evidence type="ECO:0000256" key="9">
    <source>
        <dbReference type="ARBA" id="ARBA00023136"/>
    </source>
</evidence>
<keyword evidence="11" id="KW-0294">Fucose metabolism</keyword>
<evidence type="ECO:0000256" key="5">
    <source>
        <dbReference type="ARBA" id="ARBA00022679"/>
    </source>
</evidence>
<dbReference type="InterPro" id="IPR019378">
    <property type="entry name" value="GDP-Fuc_O-FucTrfase"/>
</dbReference>
<evidence type="ECO:0000256" key="8">
    <source>
        <dbReference type="ARBA" id="ARBA00022989"/>
    </source>
</evidence>
<dbReference type="GO" id="GO:0009507">
    <property type="term" value="C:chloroplast"/>
    <property type="evidence" value="ECO:0007669"/>
    <property type="project" value="TreeGrafter"/>
</dbReference>
<name>A0A6N2KUN5_SALVM</name>
<dbReference type="EMBL" id="CAADRP010000624">
    <property type="protein sequence ID" value="VFU30414.1"/>
    <property type="molecule type" value="Genomic_DNA"/>
</dbReference>
<evidence type="ECO:0000256" key="2">
    <source>
        <dbReference type="ARBA" id="ARBA00004881"/>
    </source>
</evidence>
<keyword evidence="8 14" id="KW-1133">Transmembrane helix</keyword>
<comment type="pathway">
    <text evidence="2">Glycan metabolism.</text>
</comment>
<comment type="similarity">
    <text evidence="3">Belongs to the glycosyltransferase GT106 family.</text>
</comment>
<dbReference type="GO" id="GO:0005794">
    <property type="term" value="C:Golgi apparatus"/>
    <property type="evidence" value="ECO:0007669"/>
    <property type="project" value="TreeGrafter"/>
</dbReference>
<keyword evidence="7" id="KW-0735">Signal-anchor</keyword>
<keyword evidence="6 14" id="KW-0812">Transmembrane</keyword>
<evidence type="ECO:0000256" key="6">
    <source>
        <dbReference type="ARBA" id="ARBA00022692"/>
    </source>
</evidence>
<sequence>MNMAFKSKIKWIALFVLILSMVSLVIHLFITKLSGPYSLQSTLMPAIGFNLTPSIFGMQGDRVVRNKGSWGHVKSLESLQPYANPRRSYPVPNEKNNGYIYAKVFGGFEKIRSSICDLVTISRLLNATLVIPEIQESLQSKGIRVFHIYMMKSSS</sequence>
<evidence type="ECO:0000256" key="12">
    <source>
        <dbReference type="ARBA" id="ARBA00023277"/>
    </source>
</evidence>
<keyword evidence="4" id="KW-0328">Glycosyltransferase</keyword>
<evidence type="ECO:0000256" key="14">
    <source>
        <dbReference type="SAM" id="Phobius"/>
    </source>
</evidence>
<keyword evidence="5" id="KW-0808">Transferase</keyword>
<evidence type="ECO:0000256" key="11">
    <source>
        <dbReference type="ARBA" id="ARBA00023253"/>
    </source>
</evidence>
<dbReference type="GO" id="GO:0016757">
    <property type="term" value="F:glycosyltransferase activity"/>
    <property type="evidence" value="ECO:0007669"/>
    <property type="project" value="UniProtKB-KW"/>
</dbReference>
<evidence type="ECO:0000313" key="15">
    <source>
        <dbReference type="EMBL" id="VFU30414.1"/>
    </source>
</evidence>
<evidence type="ECO:0000256" key="10">
    <source>
        <dbReference type="ARBA" id="ARBA00023180"/>
    </source>
</evidence>
<evidence type="ECO:0000256" key="13">
    <source>
        <dbReference type="ARBA" id="ARBA00030350"/>
    </source>
</evidence>
<keyword evidence="12" id="KW-0119">Carbohydrate metabolism</keyword>
<evidence type="ECO:0000256" key="3">
    <source>
        <dbReference type="ARBA" id="ARBA00007737"/>
    </source>
</evidence>